<sequence>MSSSGSYPAANRWLSASEMAEESGLRIDFVERFLPAEEPAPRPRYSGELVGVARFVKELADIGTPAAAIEVAVTEIRSRRDAAFGVVVGHERRRMASGAGRAKAKRAIGAAAAIGLIVGGLAGGLIGHFTAGPSAEAAAPVSVTVTETAPAPPAVAAEPVVPLRKDPVCEEWNQLTDSYAGKQKDWVRMDPQVSSVQWPAEQRAVALAVIPVLKAQAADARRLADATQDQFLAGLLRAQAAYELEYANRLPTYRVSDDAYWKAVKALGEVIRQSCSAAN</sequence>
<dbReference type="Proteomes" id="UP000466906">
    <property type="component" value="Plasmid pJCM12272"/>
</dbReference>
<organism evidence="1 2">
    <name type="scientific">Mycolicibacterium alvei</name>
    <dbReference type="NCBI Taxonomy" id="67081"/>
    <lineage>
        <taxon>Bacteria</taxon>
        <taxon>Bacillati</taxon>
        <taxon>Actinomycetota</taxon>
        <taxon>Actinomycetes</taxon>
        <taxon>Mycobacteriales</taxon>
        <taxon>Mycobacteriaceae</taxon>
        <taxon>Mycolicibacterium</taxon>
    </lineage>
</organism>
<evidence type="ECO:0000313" key="2">
    <source>
        <dbReference type="Proteomes" id="UP000466906"/>
    </source>
</evidence>
<reference evidence="1 2" key="1">
    <citation type="journal article" date="2019" name="Emerg. Microbes Infect.">
        <title>Comprehensive subspecies identification of 175 nontuberculous mycobacteria species based on 7547 genomic profiles.</title>
        <authorList>
            <person name="Matsumoto Y."/>
            <person name="Kinjo T."/>
            <person name="Motooka D."/>
            <person name="Nabeya D."/>
            <person name="Jung N."/>
            <person name="Uechi K."/>
            <person name="Horii T."/>
            <person name="Iida T."/>
            <person name="Fujita J."/>
            <person name="Nakamura S."/>
        </authorList>
    </citation>
    <scope>NUCLEOTIDE SEQUENCE [LARGE SCALE GENOMIC DNA]</scope>
    <source>
        <strain evidence="1 2">JCM 12272</strain>
        <plasmid evidence="1">pJCM12272</plasmid>
    </source>
</reference>
<dbReference type="KEGG" id="malv:MALV_56440"/>
<gene>
    <name evidence="1" type="ORF">MALV_56440</name>
</gene>
<name>A0A6N4V1F3_9MYCO</name>
<dbReference type="AlphaFoldDB" id="A0A6N4V1F3"/>
<keyword evidence="1" id="KW-0614">Plasmid</keyword>
<keyword evidence="2" id="KW-1185">Reference proteome</keyword>
<dbReference type="RefSeq" id="WP_133062595.1">
    <property type="nucleotide sequence ID" value="NZ_AP022566.1"/>
</dbReference>
<dbReference type="EMBL" id="AP022566">
    <property type="protein sequence ID" value="BBX30519.1"/>
    <property type="molecule type" value="Genomic_DNA"/>
</dbReference>
<geneLocation type="plasmid" evidence="1 2">
    <name>pJCM12272</name>
</geneLocation>
<proteinExistence type="predicted"/>
<protein>
    <submittedName>
        <fullName evidence="1">Uncharacterized protein</fullName>
    </submittedName>
</protein>
<accession>A0A6N4V1F3</accession>
<evidence type="ECO:0000313" key="1">
    <source>
        <dbReference type="EMBL" id="BBX30519.1"/>
    </source>
</evidence>